<evidence type="ECO:0000313" key="6">
    <source>
        <dbReference type="Proteomes" id="UP001348149"/>
    </source>
</evidence>
<dbReference type="SMART" id="SM00327">
    <property type="entry name" value="VWA"/>
    <property type="match status" value="1"/>
</dbReference>
<dbReference type="PROSITE" id="PS50234">
    <property type="entry name" value="VWFA"/>
    <property type="match status" value="1"/>
</dbReference>
<feature type="region of interest" description="Disordered" evidence="3">
    <location>
        <begin position="369"/>
        <end position="409"/>
    </location>
</feature>
<dbReference type="InterPro" id="IPR050557">
    <property type="entry name" value="RTX_toxin/Mannuronan_C5-epim"/>
</dbReference>
<feature type="domain" description="VWFA" evidence="4">
    <location>
        <begin position="103"/>
        <end position="303"/>
    </location>
</feature>
<dbReference type="RefSeq" id="WP_326295793.1">
    <property type="nucleotide sequence ID" value="NZ_JAYLLH010000002.1"/>
</dbReference>
<dbReference type="InterPro" id="IPR002035">
    <property type="entry name" value="VWF_A"/>
</dbReference>
<dbReference type="InterPro" id="IPR011049">
    <property type="entry name" value="Serralysin-like_metalloprot_C"/>
</dbReference>
<dbReference type="Pfam" id="PF00353">
    <property type="entry name" value="HemolysinCabind"/>
    <property type="match status" value="2"/>
</dbReference>
<dbReference type="EMBL" id="JAYLLH010000002">
    <property type="protein sequence ID" value="MEC3860168.1"/>
    <property type="molecule type" value="Genomic_DNA"/>
</dbReference>
<dbReference type="InterPro" id="IPR038255">
    <property type="entry name" value="PBS_linker_sf"/>
</dbReference>
<dbReference type="InterPro" id="IPR025282">
    <property type="entry name" value="DUF4214"/>
</dbReference>
<evidence type="ECO:0000259" key="4">
    <source>
        <dbReference type="PROSITE" id="PS50234"/>
    </source>
</evidence>
<dbReference type="InterPro" id="IPR018247">
    <property type="entry name" value="EF_Hand_1_Ca_BS"/>
</dbReference>
<dbReference type="InterPro" id="IPR036465">
    <property type="entry name" value="vWFA_dom_sf"/>
</dbReference>
<reference evidence="5 6" key="1">
    <citation type="submission" date="2024-01" db="EMBL/GenBank/DDBJ databases">
        <title>Mesobacterium rodlantinim sp. nov., isolated from shallow sea hydrothermal systems off Kueishantao Island.</title>
        <authorList>
            <person name="Su Z."/>
            <person name="Tang K."/>
        </authorList>
    </citation>
    <scope>NUCLEOTIDE SEQUENCE [LARGE SCALE GENOMIC DNA]</scope>
    <source>
        <strain evidence="5 6">TK19101</strain>
    </source>
</reference>
<organism evidence="5 6">
    <name type="scientific">Mesobacterium hydrothermale</name>
    <dbReference type="NCBI Taxonomy" id="3111907"/>
    <lineage>
        <taxon>Bacteria</taxon>
        <taxon>Pseudomonadati</taxon>
        <taxon>Pseudomonadota</taxon>
        <taxon>Alphaproteobacteria</taxon>
        <taxon>Rhodobacterales</taxon>
        <taxon>Roseobacteraceae</taxon>
        <taxon>Mesobacterium</taxon>
    </lineage>
</organism>
<protein>
    <submittedName>
        <fullName evidence="5">DUF4214 domain-containing protein</fullName>
    </submittedName>
</protein>
<evidence type="ECO:0000256" key="2">
    <source>
        <dbReference type="ARBA" id="ARBA00022525"/>
    </source>
</evidence>
<dbReference type="Gene3D" id="2.60.40.2810">
    <property type="match status" value="2"/>
</dbReference>
<keyword evidence="2" id="KW-0964">Secreted</keyword>
<dbReference type="PRINTS" id="PR00313">
    <property type="entry name" value="CABNDNGRPT"/>
</dbReference>
<dbReference type="InterPro" id="IPR018511">
    <property type="entry name" value="Hemolysin-typ_Ca-bd_CS"/>
</dbReference>
<dbReference type="PANTHER" id="PTHR38340">
    <property type="entry name" value="S-LAYER PROTEIN"/>
    <property type="match status" value="1"/>
</dbReference>
<name>A0ABU6HFC9_9RHOB</name>
<keyword evidence="6" id="KW-1185">Reference proteome</keyword>
<dbReference type="Pfam" id="PF17963">
    <property type="entry name" value="Big_9"/>
    <property type="match status" value="2"/>
</dbReference>
<dbReference type="InterPro" id="IPR001343">
    <property type="entry name" value="Hemolysn_Ca-bd"/>
</dbReference>
<dbReference type="Pfam" id="PF13519">
    <property type="entry name" value="VWA_2"/>
    <property type="match status" value="1"/>
</dbReference>
<evidence type="ECO:0000313" key="5">
    <source>
        <dbReference type="EMBL" id="MEC3860168.1"/>
    </source>
</evidence>
<dbReference type="Proteomes" id="UP001348149">
    <property type="component" value="Unassembled WGS sequence"/>
</dbReference>
<gene>
    <name evidence="5" type="ORF">VK792_02625</name>
</gene>
<dbReference type="Pfam" id="PF13946">
    <property type="entry name" value="DUF4214"/>
    <property type="match status" value="2"/>
</dbReference>
<dbReference type="Gene3D" id="1.10.3130.20">
    <property type="entry name" value="Phycobilisome linker domain"/>
    <property type="match status" value="2"/>
</dbReference>
<dbReference type="Gene3D" id="3.40.50.410">
    <property type="entry name" value="von Willebrand factor, type A domain"/>
    <property type="match status" value="1"/>
</dbReference>
<evidence type="ECO:0000256" key="3">
    <source>
        <dbReference type="SAM" id="MobiDB-lite"/>
    </source>
</evidence>
<dbReference type="PROSITE" id="PS00018">
    <property type="entry name" value="EF_HAND_1"/>
    <property type="match status" value="1"/>
</dbReference>
<dbReference type="Gene3D" id="2.150.10.10">
    <property type="entry name" value="Serralysin-like metalloprotease, C-terminal"/>
    <property type="match status" value="1"/>
</dbReference>
<comment type="caution">
    <text evidence="5">The sequence shown here is derived from an EMBL/GenBank/DDBJ whole genome shotgun (WGS) entry which is preliminary data.</text>
</comment>
<proteinExistence type="predicted"/>
<sequence length="1363" mass="143872">MPTTQTALVGNFDNNEINGTNESDIMAGLPGDDTLNGNDGADLLFGDAMAASAMNIQTSSANVTFDGGQQNASVTLTLPDATTCDTVIAEGIISKSVMVDPLNVAVIIDVSGSTGGSAGDLDNDGDNERILDAEVQALKTLVTAFVDDLQRPDANFSLIAFTNYGWIVGTYTAGQDDNNNGTLDIVDAANTLRPLSTTNYEAGLQQAISYLNTQNSNGGENLVYFMSDGQPNVPNSDPSSYTDEVATLIDPNGLDAEIIALGFGAGLTDDSRLDYVDDGLRNNSVDVILDYDQIDNTILQSPVDAAGIDRVEFYLNGALHSTLSPDALEQTPLGLRYEAVIDGLETGADDVIEVRVVMNDGSSTVVASSQTVEEGTQVCPEGDDDLNGGAGADTLRGNGGNDDLDGGTGNDILTGGAGCDTFRGRTDTGTDTVTDFTLGSDRVVIEGVDEGDITLSYDPDTQIATITWLGGAPDDRIVLTGITETPILGQVLYGCAWDAPPIARDDTQTMDEDTSIVLTLLDNDGHPNADPLTVVAASVPPEQGTVTLNPDGSVTFAPTQDFNGTVEIAYTVEDPDGDQDSAIHTVVINPMDDAPVARNDRDTTNEDTPIVLNVLANDSHPDGDDLTVIAASVPPEQGSVEVNNDGTVTFNPAPDFHGTAVISYMVEDATGDRASAAHFVTVDPVLDGPQILTEDVWFHQVSCTARADDGIDASWSYHGGSGKLDLKITMPIEALFGEDGPFTFEGIDTTAYEDVFAALGVTGLDTLKVDVDDDMIRLEFGARDLSLTPAQLDALPDAFETTATVSDANGKQFSINICLAADETRVASPIALDLNGDGVIGVTGPSTARDRVDTTMGNTVVFDIDGDGTLERIEWLAGDGDGLLIDDSDGRAAVDMDGSRLFGDEGGMYVNGYEKLSLRDIDGNGELIGSELDGLALWMDDGDAVVEYGEIQSFDSYGVIGLWVDYQEVPNARGETLMQSFATLAGSGGSAPAPGDIAVPPSELEEPDVKDDIIHADGFAPAYYSTEARQVYRLYEATLGREPDKGGLLSWTQALAEGGTSLNDVARAFVNSAEFSAAYGPLDNEDFVSLLYWNVLGRAPDAGGLASWLDLLDDGASRQSVVLGLSESAEFKATTNADAQSFVEAQTQSLWADDVFRMYQATLDRAPDLGGFLTWTDNLASGWDYQQVVAAFVNGLEFQATYGALDNGEFVNLLYQNVLDRDADAGGLASWTSALDGGTSRAAVVQGFAQSSEFVASSSAALKDWVRAQGVDDTIEPGNGDNIVSGGILADMFVFDADENGDTVVLDLEAWDYLRFDDFGYGSMADALADMDQDGADVVFRAQGVMVTFENTTLAEFTDDMFV</sequence>
<dbReference type="SUPFAM" id="SSF51120">
    <property type="entry name" value="beta-Roll"/>
    <property type="match status" value="1"/>
</dbReference>
<evidence type="ECO:0000256" key="1">
    <source>
        <dbReference type="ARBA" id="ARBA00004613"/>
    </source>
</evidence>
<comment type="subcellular location">
    <subcellularLocation>
        <location evidence="1">Secreted</location>
    </subcellularLocation>
</comment>
<dbReference type="PROSITE" id="PS00330">
    <property type="entry name" value="HEMOLYSIN_CALCIUM"/>
    <property type="match status" value="2"/>
</dbReference>
<dbReference type="NCBIfam" id="NF012211">
    <property type="entry name" value="tand_rpt_95"/>
    <property type="match status" value="2"/>
</dbReference>
<accession>A0ABU6HFC9</accession>
<dbReference type="CDD" id="cd00198">
    <property type="entry name" value="vWFA"/>
    <property type="match status" value="1"/>
</dbReference>
<dbReference type="SUPFAM" id="SSF53300">
    <property type="entry name" value="vWA-like"/>
    <property type="match status" value="1"/>
</dbReference>
<dbReference type="PANTHER" id="PTHR38340:SF1">
    <property type="entry name" value="S-LAYER PROTEIN"/>
    <property type="match status" value="1"/>
</dbReference>